<accession>A0AAE6ZEY5</accession>
<gene>
    <name evidence="4" type="ORF">HF329_04630</name>
</gene>
<dbReference type="InterPro" id="IPR006680">
    <property type="entry name" value="Amidohydro-rel"/>
</dbReference>
<feature type="chain" id="PRO_5042225447" evidence="2">
    <location>
        <begin position="22"/>
        <end position="364"/>
    </location>
</feature>
<name>A0AAE6ZEY5_9BACT</name>
<protein>
    <submittedName>
        <fullName evidence="4">Amidohydrolase</fullName>
    </submittedName>
</protein>
<organism evidence="4 5">
    <name type="scientific">Chitinophaga oryzae</name>
    <dbReference type="NCBI Taxonomy" id="2725414"/>
    <lineage>
        <taxon>Bacteria</taxon>
        <taxon>Pseudomonadati</taxon>
        <taxon>Bacteroidota</taxon>
        <taxon>Chitinophagia</taxon>
        <taxon>Chitinophagales</taxon>
        <taxon>Chitinophagaceae</taxon>
        <taxon>Chitinophaga</taxon>
    </lineage>
</organism>
<proteinExistence type="predicted"/>
<dbReference type="RefSeq" id="WP_168802900.1">
    <property type="nucleotide sequence ID" value="NZ_CP051205.1"/>
</dbReference>
<dbReference type="AlphaFoldDB" id="A0AAE6ZEY5"/>
<dbReference type="InterPro" id="IPR032466">
    <property type="entry name" value="Metal_Hydrolase"/>
</dbReference>
<evidence type="ECO:0000313" key="5">
    <source>
        <dbReference type="Proteomes" id="UP000502421"/>
    </source>
</evidence>
<dbReference type="KEGG" id="coy:HF329_04630"/>
<reference evidence="5" key="1">
    <citation type="submission" date="2020-04" db="EMBL/GenBank/DDBJ databases">
        <authorList>
            <person name="Kittiwongwattana C."/>
        </authorList>
    </citation>
    <scope>NUCLEOTIDE SEQUENCE [LARGE SCALE GENOMIC DNA]</scope>
    <source>
        <strain evidence="5">1310</strain>
    </source>
</reference>
<feature type="domain" description="Amidohydrolase-related" evidence="3">
    <location>
        <begin position="121"/>
        <end position="357"/>
    </location>
</feature>
<dbReference type="SUPFAM" id="SSF51556">
    <property type="entry name" value="Metallo-dependent hydrolases"/>
    <property type="match status" value="1"/>
</dbReference>
<evidence type="ECO:0000256" key="2">
    <source>
        <dbReference type="SAM" id="SignalP"/>
    </source>
</evidence>
<keyword evidence="1" id="KW-0456">Lyase</keyword>
<feature type="signal peptide" evidence="2">
    <location>
        <begin position="1"/>
        <end position="21"/>
    </location>
</feature>
<dbReference type="GO" id="GO:0019748">
    <property type="term" value="P:secondary metabolic process"/>
    <property type="evidence" value="ECO:0007669"/>
    <property type="project" value="TreeGrafter"/>
</dbReference>
<sequence length="364" mass="42013">MKQRLLKIIFLLMVTPCLLRAQQAGELKLLDWQPRSQLVTHVTPIEKPKFPVIDIHNHLGGLAQTKHYLQEMDKAGVVSCVSLDGYSANDQYLEHLKASRAVSKERFLVFFRPDYSKIDEPGFGEREAARLEKAVRQGIRGVKIAKELGLTVKDKSGKVVPVDDPRLGPFWEKCGALGIPVLMHVSDPKAFFTPVDKYNERYDELGVHPDWSFYGDQFPKKDSIIEQRNRVIARHPNTIFIGAHVGNLPEELNKVGAWLDRYPNFYVEISARISELGRQPYTCRDFMIRYQDRILFGTDTPCDAEAYRIYYRFLETKDEYIDPAPSHHMQARWMITGIYLPDSVLEKLYNKNATKLLSIRNMNR</sequence>
<dbReference type="Proteomes" id="UP000502421">
    <property type="component" value="Chromosome"/>
</dbReference>
<dbReference type="PANTHER" id="PTHR21240:SF28">
    <property type="entry name" value="ISO-OROTATE DECARBOXYLASE (EUROFUNG)"/>
    <property type="match status" value="1"/>
</dbReference>
<dbReference type="GO" id="GO:0016787">
    <property type="term" value="F:hydrolase activity"/>
    <property type="evidence" value="ECO:0007669"/>
    <property type="project" value="InterPro"/>
</dbReference>
<dbReference type="Pfam" id="PF04909">
    <property type="entry name" value="Amidohydro_2"/>
    <property type="match status" value="1"/>
</dbReference>
<evidence type="ECO:0000259" key="3">
    <source>
        <dbReference type="Pfam" id="PF04909"/>
    </source>
</evidence>
<dbReference type="InterPro" id="IPR032465">
    <property type="entry name" value="ACMSD"/>
</dbReference>
<dbReference type="PANTHER" id="PTHR21240">
    <property type="entry name" value="2-AMINO-3-CARBOXYLMUCONATE-6-SEMIALDEHYDE DECARBOXYLASE"/>
    <property type="match status" value="1"/>
</dbReference>
<evidence type="ECO:0000313" key="4">
    <source>
        <dbReference type="EMBL" id="QJB30622.1"/>
    </source>
</evidence>
<evidence type="ECO:0000256" key="1">
    <source>
        <dbReference type="ARBA" id="ARBA00023239"/>
    </source>
</evidence>
<dbReference type="GO" id="GO:0005737">
    <property type="term" value="C:cytoplasm"/>
    <property type="evidence" value="ECO:0007669"/>
    <property type="project" value="TreeGrafter"/>
</dbReference>
<dbReference type="EMBL" id="CP051205">
    <property type="protein sequence ID" value="QJB30622.1"/>
    <property type="molecule type" value="Genomic_DNA"/>
</dbReference>
<dbReference type="GO" id="GO:0016831">
    <property type="term" value="F:carboxy-lyase activity"/>
    <property type="evidence" value="ECO:0007669"/>
    <property type="project" value="InterPro"/>
</dbReference>
<keyword evidence="2" id="KW-0732">Signal</keyword>
<dbReference type="Gene3D" id="3.20.20.140">
    <property type="entry name" value="Metal-dependent hydrolases"/>
    <property type="match status" value="1"/>
</dbReference>